<organism evidence="1">
    <name type="scientific">Tolypothrix bouteillei VB521301</name>
    <dbReference type="NCBI Taxonomy" id="1479485"/>
    <lineage>
        <taxon>Bacteria</taxon>
        <taxon>Bacillati</taxon>
        <taxon>Cyanobacteriota</taxon>
        <taxon>Cyanophyceae</taxon>
        <taxon>Nostocales</taxon>
        <taxon>Tolypothrichaceae</taxon>
        <taxon>Tolypothrix</taxon>
    </lineage>
</organism>
<comment type="caution">
    <text evidence="1">The sequence shown here is derived from an EMBL/GenBank/DDBJ whole genome shotgun (WGS) entry which is preliminary data.</text>
</comment>
<protein>
    <submittedName>
        <fullName evidence="1">Uncharacterized protein</fullName>
    </submittedName>
</protein>
<accession>A0A0C1RC90</accession>
<evidence type="ECO:0000313" key="1">
    <source>
        <dbReference type="EMBL" id="KIE13268.1"/>
    </source>
</evidence>
<reference evidence="1" key="1">
    <citation type="journal article" date="2015" name="Genome Announc.">
        <title>Draft Genome Sequence of Tolypothrix boutellei Strain VB521301.</title>
        <authorList>
            <person name="Chandrababunaidu M.M."/>
            <person name="Singh D."/>
            <person name="Sen D."/>
            <person name="Bhan S."/>
            <person name="Das S."/>
            <person name="Gupta A."/>
            <person name="Adhikary S.P."/>
            <person name="Tripathy S."/>
        </authorList>
    </citation>
    <scope>NUCLEOTIDE SEQUENCE</scope>
    <source>
        <strain evidence="1">VB521301</strain>
    </source>
</reference>
<gene>
    <name evidence="1" type="ORF">DA73_0207835</name>
</gene>
<dbReference type="AlphaFoldDB" id="A0A0C1RC90"/>
<dbReference type="RefSeq" id="WP_038079829.1">
    <property type="nucleotide sequence ID" value="NZ_JHEG04000001.1"/>
</dbReference>
<dbReference type="STRING" id="1479485.DA73_0207835"/>
<sequence>MRTFEVALKVVPQIGDEKKRIPEEKTLLDLWLVMDEIKAKVSYMQTELLLNYGQMSLDLFGNQEPIS</sequence>
<name>A0A0C1RC90_9CYAN</name>
<dbReference type="EMBL" id="JHEG02000019">
    <property type="protein sequence ID" value="KIE13268.1"/>
    <property type="molecule type" value="Genomic_DNA"/>
</dbReference>
<proteinExistence type="predicted"/>